<reference evidence="2" key="1">
    <citation type="submission" date="2011-07" db="EMBL/GenBank/DDBJ databases">
        <authorList>
            <person name="Stanhope M.J."/>
            <person name="Durkin A.S."/>
            <person name="Hostetler J."/>
            <person name="Kim M."/>
            <person name="Radune D."/>
            <person name="Singh I."/>
            <person name="Town C.D."/>
        </authorList>
    </citation>
    <scope>NUCLEOTIDE SEQUENCE [LARGE SCALE GENOMIC DNA]</scope>
    <source>
        <strain evidence="2">HS-6</strain>
    </source>
</reference>
<keyword evidence="3" id="KW-1185">Reference proteome</keyword>
<comment type="caution">
    <text evidence="2">The sequence shown here is derived from an EMBL/GenBank/DDBJ whole genome shotgun (WGS) entry which is preliminary data.</text>
</comment>
<dbReference type="EMBL" id="AEUV02000002">
    <property type="protein sequence ID" value="EHI74545.1"/>
    <property type="molecule type" value="Genomic_DNA"/>
</dbReference>
<gene>
    <name evidence="2" type="ORF">STRCR_1083</name>
</gene>
<evidence type="ECO:0000313" key="3">
    <source>
        <dbReference type="Proteomes" id="UP000004322"/>
    </source>
</evidence>
<feature type="transmembrane region" description="Helical" evidence="1">
    <location>
        <begin position="21"/>
        <end position="41"/>
    </location>
</feature>
<evidence type="ECO:0008006" key="4">
    <source>
        <dbReference type="Google" id="ProtNLM"/>
    </source>
</evidence>
<dbReference type="AlphaFoldDB" id="G5JTI6"/>
<dbReference type="InterPro" id="IPR018672">
    <property type="entry name" value="DUF2140"/>
</dbReference>
<sequence>MLFWRKLMKQRTSGKKNLWKWGCLALLAFNLAFVGIIFLRIGTLREPAGHISSRQSQSDVMVGTFSSSRDQLNDTVEAYLKQYQTDNNSYSFKATEKEVVFEGTYTLLGYQVPLYVYFTPVVLEDGSIQLNVSSVSAGTLSLPVSDVLKFIASSYQLPDFVEVNSKKEAIVLNLPKMDNKAGLYVKATDFDLVNDKLRFAIYKRK</sequence>
<dbReference type="Proteomes" id="UP000004322">
    <property type="component" value="Unassembled WGS sequence"/>
</dbReference>
<name>G5JTI6_STRCG</name>
<dbReference type="Pfam" id="PF09911">
    <property type="entry name" value="DUF2140"/>
    <property type="match status" value="1"/>
</dbReference>
<protein>
    <recommendedName>
        <fullName evidence="4">DUF2140 family protein</fullName>
    </recommendedName>
</protein>
<evidence type="ECO:0000313" key="2">
    <source>
        <dbReference type="EMBL" id="EHI74545.1"/>
    </source>
</evidence>
<accession>G5JTI6</accession>
<evidence type="ECO:0000256" key="1">
    <source>
        <dbReference type="SAM" id="Phobius"/>
    </source>
</evidence>
<keyword evidence="1" id="KW-1133">Transmembrane helix</keyword>
<keyword evidence="1" id="KW-0812">Transmembrane</keyword>
<organism evidence="2 3">
    <name type="scientific">Streptococcus criceti HS-6</name>
    <dbReference type="NCBI Taxonomy" id="873449"/>
    <lineage>
        <taxon>Bacteria</taxon>
        <taxon>Bacillati</taxon>
        <taxon>Bacillota</taxon>
        <taxon>Bacilli</taxon>
        <taxon>Lactobacillales</taxon>
        <taxon>Streptococcaceae</taxon>
        <taxon>Streptococcus</taxon>
    </lineage>
</organism>
<dbReference type="STRING" id="873449.STRCR_1083"/>
<proteinExistence type="predicted"/>
<dbReference type="eggNOG" id="COG4698">
    <property type="taxonomic scope" value="Bacteria"/>
</dbReference>
<keyword evidence="1" id="KW-0472">Membrane</keyword>